<feature type="region of interest" description="Disordered" evidence="3">
    <location>
        <begin position="233"/>
        <end position="267"/>
    </location>
</feature>
<comment type="caution">
    <text evidence="4">The sequence shown here is derived from an EMBL/GenBank/DDBJ whole genome shotgun (WGS) entry which is preliminary data.</text>
</comment>
<reference evidence="4 5" key="2">
    <citation type="journal article" date="2013" name="Genome Biol. Evol.">
        <title>Genome sequencing of Giardia lamblia genotypes A2 and B isolates (DH and GS) and comparative analysis with the genomes of genotypes A1 and E (WB and Pig).</title>
        <authorList>
            <person name="Adam R.D."/>
            <person name="Dahlstrom E.W."/>
            <person name="Martens C.A."/>
            <person name="Bruno D.P."/>
            <person name="Barbian K.D."/>
            <person name="Ricklefs S.M."/>
            <person name="Hernandez M.M."/>
            <person name="Narla N.P."/>
            <person name="Patel R.B."/>
            <person name="Porcella S.F."/>
            <person name="Nash T.E."/>
        </authorList>
    </citation>
    <scope>NUCLEOTIDE SEQUENCE [LARGE SCALE GENOMIC DNA]</scope>
    <source>
        <strain evidence="4 5">DH</strain>
    </source>
</reference>
<dbReference type="VEuPathDB" id="GiardiaDB:DHA2_151250"/>
<dbReference type="PANTHER" id="PTHR44090:SF1">
    <property type="entry name" value="SUPERKILLER COMPLEX PROTEIN 8"/>
    <property type="match status" value="1"/>
</dbReference>
<sequence>MAEKLLAQQVEGTITAMVYSSNSQIFAYGTAFGSIFIRQIVPGEEISSSISFDEDEFDYYNKYFPGTQLLLSCKANNDAIRALKWLDDVTLISTDSGGGISITQIVGTSDIEECAEKLVATATTATDFRGRDDPISACTFEVILMKKRLCKHPISCLEVFVYLEHLYLAAGDDEGYVHIINVCNNYSDLKILQSLGDAGDYITGFAWSEFQSKLYASSADGTLYCYEIGKGKNNSKSKRGADQDPSQDIDILNGDHNDRSSSVRKVSRKQQYPVFRLKDNSSPEEFSLTCMIMDPNERYIYCGTSEGSVLLFSVLDIGLPVNKLRTTSESIESVIRLYRNYYLLGASDGVVHLVGLYPPIHYGVFCSEFKGAVSVMELSEDKSLLTIAEHFSDVFYMMDAKWVYDLVEKQEDPGPISEDEQCSDSEEIDLFDEESRHKYVRAPSTDTSDDRNDSTTQIRDGIPQNPDCSDSSDGGPIPLKGVLEAPLRDDELPKDESSTTDSEMAQFFNKAKASAPEPSLKTTIQNNTFDRNKVKARRQAFFADLK</sequence>
<evidence type="ECO:0000256" key="3">
    <source>
        <dbReference type="SAM" id="MobiDB-lite"/>
    </source>
</evidence>
<proteinExistence type="predicted"/>
<dbReference type="InterPro" id="IPR036322">
    <property type="entry name" value="WD40_repeat_dom_sf"/>
</dbReference>
<protein>
    <submittedName>
        <fullName evidence="4">Uncharacterized protein</fullName>
    </submittedName>
</protein>
<dbReference type="Gene3D" id="2.130.10.10">
    <property type="entry name" value="YVTN repeat-like/Quinoprotein amine dehydrogenase"/>
    <property type="match status" value="1"/>
</dbReference>
<reference evidence="5" key="1">
    <citation type="submission" date="2012-02" db="EMBL/GenBank/DDBJ databases">
        <title>Genome sequencing of Giardia lamblia Genotypes A2 and B isolates (DH and GS) and comparative analysis with the genomes of Genotypes A1 and E (WB and Pig).</title>
        <authorList>
            <person name="Adam R."/>
            <person name="Dahlstrom E."/>
            <person name="Martens C."/>
            <person name="Bruno D."/>
            <person name="Barbian K."/>
            <person name="Porcella S.F."/>
            <person name="Nash T."/>
        </authorList>
    </citation>
    <scope>NUCLEOTIDE SEQUENCE</scope>
    <source>
        <strain evidence="5">DH</strain>
    </source>
</reference>
<dbReference type="FunFam" id="2.130.10.10:FF:002806">
    <property type="entry name" value="Uncharacterized protein"/>
    <property type="match status" value="1"/>
</dbReference>
<evidence type="ECO:0000313" key="4">
    <source>
        <dbReference type="EMBL" id="ESU39666.1"/>
    </source>
</evidence>
<dbReference type="InterPro" id="IPR051510">
    <property type="entry name" value="SKI8"/>
</dbReference>
<dbReference type="InterPro" id="IPR015943">
    <property type="entry name" value="WD40/YVTN_repeat-like_dom_sf"/>
</dbReference>
<dbReference type="SMART" id="SM00320">
    <property type="entry name" value="WD40"/>
    <property type="match status" value="3"/>
</dbReference>
<dbReference type="VEuPathDB" id="GiardiaDB:QR46_3856"/>
<dbReference type="VEuPathDB" id="GiardiaDB:GL50803_0011131"/>
<dbReference type="SUPFAM" id="SSF50978">
    <property type="entry name" value="WD40 repeat-like"/>
    <property type="match status" value="1"/>
</dbReference>
<dbReference type="EMBL" id="AHGT01000001">
    <property type="protein sequence ID" value="ESU39666.1"/>
    <property type="molecule type" value="Genomic_DNA"/>
</dbReference>
<evidence type="ECO:0000256" key="2">
    <source>
        <dbReference type="ARBA" id="ARBA00022737"/>
    </source>
</evidence>
<feature type="region of interest" description="Disordered" evidence="3">
    <location>
        <begin position="433"/>
        <end position="531"/>
    </location>
</feature>
<dbReference type="InterPro" id="IPR001680">
    <property type="entry name" value="WD40_rpt"/>
</dbReference>
<dbReference type="GO" id="GO:0016593">
    <property type="term" value="C:Cdc73/Paf1 complex"/>
    <property type="evidence" value="ECO:0007669"/>
    <property type="project" value="TreeGrafter"/>
</dbReference>
<organism evidence="4 5">
    <name type="scientific">Giardia intestinalis</name>
    <name type="common">Giardia lamblia</name>
    <dbReference type="NCBI Taxonomy" id="5741"/>
    <lineage>
        <taxon>Eukaryota</taxon>
        <taxon>Metamonada</taxon>
        <taxon>Diplomonadida</taxon>
        <taxon>Hexamitidae</taxon>
        <taxon>Giardiinae</taxon>
        <taxon>Giardia</taxon>
    </lineage>
</organism>
<evidence type="ECO:0000256" key="1">
    <source>
        <dbReference type="ARBA" id="ARBA00022574"/>
    </source>
</evidence>
<dbReference type="Proteomes" id="UP000018320">
    <property type="component" value="Unassembled WGS sequence"/>
</dbReference>
<keyword evidence="2" id="KW-0677">Repeat</keyword>
<accession>V6TLT6</accession>
<evidence type="ECO:0000313" key="5">
    <source>
        <dbReference type="Proteomes" id="UP000018320"/>
    </source>
</evidence>
<feature type="compositionally biased region" description="Polar residues" evidence="3">
    <location>
        <begin position="520"/>
        <end position="529"/>
    </location>
</feature>
<feature type="compositionally biased region" description="Basic and acidic residues" evidence="3">
    <location>
        <begin position="486"/>
        <end position="497"/>
    </location>
</feature>
<dbReference type="PANTHER" id="PTHR44090">
    <property type="entry name" value="WD REPEAT-CONTAINING PROTEIN 61"/>
    <property type="match status" value="1"/>
</dbReference>
<dbReference type="AlphaFoldDB" id="V6TLT6"/>
<dbReference type="VEuPathDB" id="GiardiaDB:GL50581_3699"/>
<name>V6TLT6_GIAIN</name>
<keyword evidence="1" id="KW-0853">WD repeat</keyword>
<gene>
    <name evidence="4" type="ORF">DHA2_151250</name>
</gene>